<proteinExistence type="predicted"/>
<accession>A0A9D3MCB2</accession>
<reference evidence="1" key="1">
    <citation type="submission" date="2021-01" db="EMBL/GenBank/DDBJ databases">
        <title>A chromosome-scale assembly of European eel, Anguilla anguilla.</title>
        <authorList>
            <person name="Henkel C."/>
            <person name="Jong-Raadsen S.A."/>
            <person name="Dufour S."/>
            <person name="Weltzien F.-A."/>
            <person name="Palstra A.P."/>
            <person name="Pelster B."/>
            <person name="Spaink H.P."/>
            <person name="Van Den Thillart G.E."/>
            <person name="Jansen H."/>
            <person name="Zahm M."/>
            <person name="Klopp C."/>
            <person name="Cedric C."/>
            <person name="Louis A."/>
            <person name="Berthelot C."/>
            <person name="Parey E."/>
            <person name="Roest Crollius H."/>
            <person name="Montfort J."/>
            <person name="Robinson-Rechavi M."/>
            <person name="Bucao C."/>
            <person name="Bouchez O."/>
            <person name="Gislard M."/>
            <person name="Lluch J."/>
            <person name="Milhes M."/>
            <person name="Lampietro C."/>
            <person name="Lopez Roques C."/>
            <person name="Donnadieu C."/>
            <person name="Braasch I."/>
            <person name="Desvignes T."/>
            <person name="Postlethwait J."/>
            <person name="Bobe J."/>
            <person name="Guiguen Y."/>
            <person name="Dirks R."/>
        </authorList>
    </citation>
    <scope>NUCLEOTIDE SEQUENCE</scope>
    <source>
        <strain evidence="1">Tag_6206</strain>
        <tissue evidence="1">Liver</tissue>
    </source>
</reference>
<name>A0A9D3MCB2_ANGAN</name>
<evidence type="ECO:0000313" key="2">
    <source>
        <dbReference type="Proteomes" id="UP001044222"/>
    </source>
</evidence>
<protein>
    <submittedName>
        <fullName evidence="1">Uncharacterized protein</fullName>
    </submittedName>
</protein>
<dbReference type="AlphaFoldDB" id="A0A9D3MCB2"/>
<keyword evidence="2" id="KW-1185">Reference proteome</keyword>
<evidence type="ECO:0000313" key="1">
    <source>
        <dbReference type="EMBL" id="KAG5846365.1"/>
    </source>
</evidence>
<gene>
    <name evidence="1" type="ORF">ANANG_G00114150</name>
</gene>
<dbReference type="EMBL" id="JAFIRN010000006">
    <property type="protein sequence ID" value="KAG5846365.1"/>
    <property type="molecule type" value="Genomic_DNA"/>
</dbReference>
<comment type="caution">
    <text evidence="1">The sequence shown here is derived from an EMBL/GenBank/DDBJ whole genome shotgun (WGS) entry which is preliminary data.</text>
</comment>
<organism evidence="1 2">
    <name type="scientific">Anguilla anguilla</name>
    <name type="common">European freshwater eel</name>
    <name type="synonym">Muraena anguilla</name>
    <dbReference type="NCBI Taxonomy" id="7936"/>
    <lineage>
        <taxon>Eukaryota</taxon>
        <taxon>Metazoa</taxon>
        <taxon>Chordata</taxon>
        <taxon>Craniata</taxon>
        <taxon>Vertebrata</taxon>
        <taxon>Euteleostomi</taxon>
        <taxon>Actinopterygii</taxon>
        <taxon>Neopterygii</taxon>
        <taxon>Teleostei</taxon>
        <taxon>Anguilliformes</taxon>
        <taxon>Anguillidae</taxon>
        <taxon>Anguilla</taxon>
    </lineage>
</organism>
<dbReference type="Proteomes" id="UP001044222">
    <property type="component" value="Unassembled WGS sequence"/>
</dbReference>
<sequence length="98" mass="10476">MSRQHNRFERDFRGGWERRERCALLGNALNSSCSAAATASGGGLNGHALPSSNNRPGLLPLPVIPSLLPTPITVAVTTSTNELACKRMGACPTHPRQR</sequence>